<accession>A0AAV7JP53</accession>
<evidence type="ECO:0000313" key="3">
    <source>
        <dbReference type="Proteomes" id="UP001165289"/>
    </source>
</evidence>
<feature type="coiled-coil region" evidence="1">
    <location>
        <begin position="16"/>
        <end position="57"/>
    </location>
</feature>
<dbReference type="AlphaFoldDB" id="A0AAV7JP53"/>
<keyword evidence="1" id="KW-0175">Coiled coil</keyword>
<organism evidence="2 3">
    <name type="scientific">Oopsacas minuta</name>
    <dbReference type="NCBI Taxonomy" id="111878"/>
    <lineage>
        <taxon>Eukaryota</taxon>
        <taxon>Metazoa</taxon>
        <taxon>Porifera</taxon>
        <taxon>Hexactinellida</taxon>
        <taxon>Hexasterophora</taxon>
        <taxon>Lyssacinosida</taxon>
        <taxon>Leucopsacidae</taxon>
        <taxon>Oopsacas</taxon>
    </lineage>
</organism>
<evidence type="ECO:0000313" key="2">
    <source>
        <dbReference type="EMBL" id="KAI6650171.1"/>
    </source>
</evidence>
<gene>
    <name evidence="2" type="ORF">LOD99_6088</name>
</gene>
<name>A0AAV7JP53_9METZ</name>
<reference evidence="2 3" key="1">
    <citation type="journal article" date="2023" name="BMC Biol.">
        <title>The compact genome of the sponge Oopsacas minuta (Hexactinellida) is lacking key metazoan core genes.</title>
        <authorList>
            <person name="Santini S."/>
            <person name="Schenkelaars Q."/>
            <person name="Jourda C."/>
            <person name="Duchesne M."/>
            <person name="Belahbib H."/>
            <person name="Rocher C."/>
            <person name="Selva M."/>
            <person name="Riesgo A."/>
            <person name="Vervoort M."/>
            <person name="Leys S.P."/>
            <person name="Kodjabachian L."/>
            <person name="Le Bivic A."/>
            <person name="Borchiellini C."/>
            <person name="Claverie J.M."/>
            <person name="Renard E."/>
        </authorList>
    </citation>
    <scope>NUCLEOTIDE SEQUENCE [LARGE SCALE GENOMIC DNA]</scope>
    <source>
        <strain evidence="2">SPO-2</strain>
    </source>
</reference>
<proteinExistence type="predicted"/>
<evidence type="ECO:0000256" key="1">
    <source>
        <dbReference type="SAM" id="Coils"/>
    </source>
</evidence>
<protein>
    <submittedName>
        <fullName evidence="2">Uncharacterized protein</fullName>
    </submittedName>
</protein>
<dbReference type="EMBL" id="JAKMXF010000313">
    <property type="protein sequence ID" value="KAI6650171.1"/>
    <property type="molecule type" value="Genomic_DNA"/>
</dbReference>
<comment type="caution">
    <text evidence="2">The sequence shown here is derived from an EMBL/GenBank/DDBJ whole genome shotgun (WGS) entry which is preliminary data.</text>
</comment>
<keyword evidence="3" id="KW-1185">Reference proteome</keyword>
<dbReference type="Proteomes" id="UP001165289">
    <property type="component" value="Unassembled WGS sequence"/>
</dbReference>
<sequence>MLDRTYADRLMEEGRVRKLDQDLNTVNLYMDELQREIQELEEKIDGMEEDHTYILSESDEDEESQMDTTCECGNNLEEILLLVRKDLVNYLKTKSFDENSIDI</sequence>